<gene>
    <name evidence="2" type="ORF">ARMOST_15506</name>
</gene>
<feature type="region of interest" description="Disordered" evidence="1">
    <location>
        <begin position="469"/>
        <end position="650"/>
    </location>
</feature>
<proteinExistence type="predicted"/>
<feature type="region of interest" description="Disordered" evidence="1">
    <location>
        <begin position="379"/>
        <end position="454"/>
    </location>
</feature>
<dbReference type="Proteomes" id="UP000219338">
    <property type="component" value="Unassembled WGS sequence"/>
</dbReference>
<evidence type="ECO:0000313" key="3">
    <source>
        <dbReference type="Proteomes" id="UP000219338"/>
    </source>
</evidence>
<dbReference type="AlphaFoldDB" id="A0A284RTP0"/>
<protein>
    <submittedName>
        <fullName evidence="2">Uncharacterized protein</fullName>
    </submittedName>
</protein>
<dbReference type="OMA" id="YGFREMA"/>
<name>A0A284RTP0_ARMOS</name>
<keyword evidence="3" id="KW-1185">Reference proteome</keyword>
<feature type="compositionally biased region" description="Basic residues" evidence="1">
    <location>
        <begin position="528"/>
        <end position="537"/>
    </location>
</feature>
<accession>A0A284RTP0</accession>
<dbReference type="EMBL" id="FUEG01000016">
    <property type="protein sequence ID" value="SJL12085.1"/>
    <property type="molecule type" value="Genomic_DNA"/>
</dbReference>
<dbReference type="OrthoDB" id="3097338at2759"/>
<evidence type="ECO:0000256" key="1">
    <source>
        <dbReference type="SAM" id="MobiDB-lite"/>
    </source>
</evidence>
<reference evidence="3" key="1">
    <citation type="journal article" date="2017" name="Nat. Ecol. Evol.">
        <title>Genome expansion and lineage-specific genetic innovations in the forest pathogenic fungi Armillaria.</title>
        <authorList>
            <person name="Sipos G."/>
            <person name="Prasanna A.N."/>
            <person name="Walter M.C."/>
            <person name="O'Connor E."/>
            <person name="Balint B."/>
            <person name="Krizsan K."/>
            <person name="Kiss B."/>
            <person name="Hess J."/>
            <person name="Varga T."/>
            <person name="Slot J."/>
            <person name="Riley R."/>
            <person name="Boka B."/>
            <person name="Rigling D."/>
            <person name="Barry K."/>
            <person name="Lee J."/>
            <person name="Mihaltcheva S."/>
            <person name="LaButti K."/>
            <person name="Lipzen A."/>
            <person name="Waldron R."/>
            <person name="Moloney N.M."/>
            <person name="Sperisen C."/>
            <person name="Kredics L."/>
            <person name="Vagvoelgyi C."/>
            <person name="Patrignani A."/>
            <person name="Fitzpatrick D."/>
            <person name="Nagy I."/>
            <person name="Doyle S."/>
            <person name="Anderson J.B."/>
            <person name="Grigoriev I.V."/>
            <person name="Gueldener U."/>
            <person name="Muensterkoetter M."/>
            <person name="Nagy L.G."/>
        </authorList>
    </citation>
    <scope>NUCLEOTIDE SEQUENCE [LARGE SCALE GENOMIC DNA]</scope>
    <source>
        <strain evidence="3">C18/9</strain>
    </source>
</reference>
<organism evidence="2 3">
    <name type="scientific">Armillaria ostoyae</name>
    <name type="common">Armillaria root rot fungus</name>
    <dbReference type="NCBI Taxonomy" id="47428"/>
    <lineage>
        <taxon>Eukaryota</taxon>
        <taxon>Fungi</taxon>
        <taxon>Dikarya</taxon>
        <taxon>Basidiomycota</taxon>
        <taxon>Agaricomycotina</taxon>
        <taxon>Agaricomycetes</taxon>
        <taxon>Agaricomycetidae</taxon>
        <taxon>Agaricales</taxon>
        <taxon>Marasmiineae</taxon>
        <taxon>Physalacriaceae</taxon>
        <taxon>Armillaria</taxon>
    </lineage>
</organism>
<evidence type="ECO:0000313" key="2">
    <source>
        <dbReference type="EMBL" id="SJL12085.1"/>
    </source>
</evidence>
<sequence length="802" mass="87359">MSSPPLPPIKTLTPIPDDDDGDEIIKYEYFVQFEPAAYYRPYREALKLMMPYWHNKSEYSHEEASDLLKQVYNHLAPSIVQLENENLIDSRVGASICHWLMLIHDTLPCRFRHADWHNTVARSAPEVRPSHFLPRLSPNAPLPGEEGFDMDEPPITLESYLLQRAIFSGTRLHPGALANNTDFPGHVFDHFPTPLPDSEEAEEVIVFSDPSAKKAPPVTPARSTASSSTSAPPVPPRSTRPQRTPMSLVPPVAPSPGVSPSPRNHPRMHSLATVLSQPNSPPSPLANRRAPPLWTSFAPVRPLGLYRRPLSGAAPNPAPTCPPPVTSDQVISYGFREMAGAVQDLRQALLSPGASALISGSGIAGIAAPTITTSFVFSAAPPPPGNAEPPVDNVDLVESSPRSTRRRLKRDLSRQDVPPLPPVTGQGEFLGARPPSPVRKEAPAPTTLPPPLPVEGRLSIVVEQSPPPVDLMDFDAPPSPPRAYHPMTGAPLHSRSLVVVSPAPDEPSPLSESSKAPPPKRGNQGKSKSAKGKAKGKGKAEPARSPPTSAIRDEPPLPKKNLKRKCPATQAAASEAGPSIVASGSRPTRARSATAKAARIPDAQTDDESAKAGPSVKKPRFSPEKAVKPKSFKLPTTVAPDPAPQDSNRMFRGRPKQQFLAAELTQAQDPEVAGIPINRHNSRPELENYHFEDLITAPDEFFDPVRYGHKNSTYGAHSSHYAFYAHAPDHYEKVCLPCSARMIECTWNNWFPGADCDQCREGHHGGCSARYTAREMHEITSRLTTFARYNIPSLRRNIMQLR</sequence>
<feature type="compositionally biased region" description="Low complexity" evidence="1">
    <location>
        <begin position="582"/>
        <end position="598"/>
    </location>
</feature>
<feature type="compositionally biased region" description="Low complexity" evidence="1">
    <location>
        <begin position="220"/>
        <end position="231"/>
    </location>
</feature>
<feature type="region of interest" description="Disordered" evidence="1">
    <location>
        <begin position="208"/>
        <end position="268"/>
    </location>
</feature>